<keyword evidence="15" id="KW-1185">Reference proteome</keyword>
<evidence type="ECO:0000313" key="14">
    <source>
        <dbReference type="EMBL" id="KAI0491458.1"/>
    </source>
</evidence>
<feature type="domain" description="Copper amine oxidase catalytic" evidence="11">
    <location>
        <begin position="242"/>
        <end position="656"/>
    </location>
</feature>
<feature type="modified residue" description="2',4',5'-topaquinone" evidence="8">
    <location>
        <position position="408"/>
    </location>
</feature>
<keyword evidence="4 9" id="KW-0560">Oxidoreductase</keyword>
<comment type="PTM">
    <text evidence="8 9">Topaquinone (TPQ) is generated by copper-dependent autoxidation of a specific tyrosyl residue.</text>
</comment>
<feature type="active site" description="Schiff-base intermediate with substrate; via topaquinone" evidence="7">
    <location>
        <position position="408"/>
    </location>
</feature>
<comment type="similarity">
    <text evidence="1 9">Belongs to the copper/topaquinone oxidase family.</text>
</comment>
<protein>
    <recommendedName>
        <fullName evidence="9">Amine oxidase</fullName>
        <ecNumber evidence="9">1.4.3.-</ecNumber>
    </recommendedName>
</protein>
<dbReference type="GO" id="GO:0005507">
    <property type="term" value="F:copper ion binding"/>
    <property type="evidence" value="ECO:0007669"/>
    <property type="project" value="InterPro"/>
</dbReference>
<dbReference type="Gene3D" id="3.10.450.40">
    <property type="match status" value="2"/>
</dbReference>
<evidence type="ECO:0000256" key="2">
    <source>
        <dbReference type="ARBA" id="ARBA00022723"/>
    </source>
</evidence>
<dbReference type="InterPro" id="IPR049947">
    <property type="entry name" value="Cu_Am_Ox_Cu-bd"/>
</dbReference>
<evidence type="ECO:0000259" key="13">
    <source>
        <dbReference type="Pfam" id="PF02728"/>
    </source>
</evidence>
<dbReference type="PROSITE" id="PS01164">
    <property type="entry name" value="COPPER_AMINE_OXID_1"/>
    <property type="match status" value="1"/>
</dbReference>
<dbReference type="Pfam" id="PF02728">
    <property type="entry name" value="Cu_amine_oxidN3"/>
    <property type="match status" value="1"/>
</dbReference>
<dbReference type="Pfam" id="PF01179">
    <property type="entry name" value="Cu_amine_oxid"/>
    <property type="match status" value="1"/>
</dbReference>
<dbReference type="FunFam" id="2.70.98.20:FF:000004">
    <property type="entry name" value="Amine oxidase"/>
    <property type="match status" value="1"/>
</dbReference>
<dbReference type="FunFam" id="3.10.450.40:FF:000005">
    <property type="entry name" value="Amine oxidase"/>
    <property type="match status" value="1"/>
</dbReference>
<dbReference type="PANTHER" id="PTHR10638">
    <property type="entry name" value="COPPER AMINE OXIDASE"/>
    <property type="match status" value="1"/>
</dbReference>
<evidence type="ECO:0000259" key="12">
    <source>
        <dbReference type="Pfam" id="PF02727"/>
    </source>
</evidence>
<dbReference type="SUPFAM" id="SSF54416">
    <property type="entry name" value="Amine oxidase N-terminal region"/>
    <property type="match status" value="2"/>
</dbReference>
<keyword evidence="6" id="KW-1015">Disulfide bond</keyword>
<evidence type="ECO:0000256" key="5">
    <source>
        <dbReference type="ARBA" id="ARBA00023008"/>
    </source>
</evidence>
<keyword evidence="10" id="KW-0732">Signal</keyword>
<keyword evidence="3 7" id="KW-0801">TPQ</keyword>
<comment type="caution">
    <text evidence="14">The sequence shown here is derived from an EMBL/GenBank/DDBJ whole genome shotgun (WGS) entry which is preliminary data.</text>
</comment>
<evidence type="ECO:0000256" key="3">
    <source>
        <dbReference type="ARBA" id="ARBA00022772"/>
    </source>
</evidence>
<evidence type="ECO:0000256" key="1">
    <source>
        <dbReference type="ARBA" id="ARBA00007983"/>
    </source>
</evidence>
<dbReference type="Pfam" id="PF02727">
    <property type="entry name" value="Cu_amine_oxidN2"/>
    <property type="match status" value="1"/>
</dbReference>
<dbReference type="InterPro" id="IPR036460">
    <property type="entry name" value="Cu_amine_oxidase_C_sf"/>
</dbReference>
<dbReference type="InterPro" id="IPR016182">
    <property type="entry name" value="Cu_amine_oxidase_N-reg"/>
</dbReference>
<dbReference type="Gene3D" id="2.70.98.20">
    <property type="entry name" value="Copper amine oxidase, catalytic domain"/>
    <property type="match status" value="1"/>
</dbReference>
<comment type="cofactor">
    <cofactor evidence="9">
        <name>Cu cation</name>
        <dbReference type="ChEBI" id="CHEBI:23378"/>
    </cofactor>
    <text evidence="9">Contains 1 topaquinone per subunit.</text>
</comment>
<feature type="chain" id="PRO_5035735654" description="Amine oxidase" evidence="10">
    <location>
        <begin position="22"/>
        <end position="669"/>
    </location>
</feature>
<dbReference type="FunFam" id="3.10.450.40:FF:000012">
    <property type="entry name" value="Amine oxidase"/>
    <property type="match status" value="1"/>
</dbReference>
<dbReference type="EMBL" id="JAGYWB010000018">
    <property type="protein sequence ID" value="KAI0491458.1"/>
    <property type="molecule type" value="Genomic_DNA"/>
</dbReference>
<evidence type="ECO:0000313" key="15">
    <source>
        <dbReference type="Proteomes" id="UP000829196"/>
    </source>
</evidence>
<reference evidence="14" key="1">
    <citation type="journal article" date="2022" name="Front. Genet.">
        <title>Chromosome-Scale Assembly of the Dendrobium nobile Genome Provides Insights Into the Molecular Mechanism of the Biosynthesis of the Medicinal Active Ingredient of Dendrobium.</title>
        <authorList>
            <person name="Xu Q."/>
            <person name="Niu S.-C."/>
            <person name="Li K.-L."/>
            <person name="Zheng P.-J."/>
            <person name="Zhang X.-J."/>
            <person name="Jia Y."/>
            <person name="Liu Y."/>
            <person name="Niu Y.-X."/>
            <person name="Yu L.-H."/>
            <person name="Chen D.-F."/>
            <person name="Zhang G.-Q."/>
        </authorList>
    </citation>
    <scope>NUCLEOTIDE SEQUENCE</scope>
    <source>
        <tissue evidence="14">Leaf</tissue>
    </source>
</reference>
<dbReference type="InterPro" id="IPR015802">
    <property type="entry name" value="Cu_amine_oxidase_N3"/>
</dbReference>
<sequence length="669" mass="75240">MNPFFAQILLHLLCFLSLSFSYLHPLDPLKPSEICAIRTIIKSSLLGSSDSPFGFHYVGLDEPDKLAVLSWQSDPSSHPLPPRRAFVILRAGGQTHELYIDIANNSIASHSIHLGSGYPMVNLEEQSAVALLPFSYSPFVESVKKRGVELREVLCTTNSVGWYVERVYDGRRVMKLQCFVAGGTVNVYMRPLEGITILVDLEAMEIVEYKDRFVVPVPVAAGTDYRAATQIPPYGPRGNRVVVTQPEGKGFTIQGNLVRWANWEFHVGFDARAGLIISLASISNEENSRYHSVLYKGFVSELFVPYMDPSEEWYDKTFFDNGEYGFGPYSSSLKPTIDCPTNAEYMEGYYANGDGSPVRIPNVFCIFERYAGDTSWRHTEIMLPEIVITEAREEVSLVVRTVTTSGNYDYVFDWEFKTSGSIKVLAGLTGLLQIRATDYTQFDQIIAEQHGELVAPNTIGVYHDHHVTYHLDLDVAGPVNSFVKASLHTVRSKDETTPRKSYWTVIRETAKTEADGRVKLSAEPPAELLVVNPGVKTKLGNTVGYRLVSSGAAATSLLTDDDYPQIRAAYSKKQLWVTPYNKSEKWVAGLYADQSRGEDNLAAWSMRNRPIENTDIVLWYTMGIHHIPSQEDFPLMPMLTCDFELRPFNFFERNPLINTKPFNNGYWAN</sequence>
<dbReference type="EC" id="1.4.3.-" evidence="9"/>
<dbReference type="GO" id="GO:0008131">
    <property type="term" value="F:primary methylamine oxidase activity"/>
    <property type="evidence" value="ECO:0007669"/>
    <property type="project" value="InterPro"/>
</dbReference>
<dbReference type="GO" id="GO:0009308">
    <property type="term" value="P:amine metabolic process"/>
    <property type="evidence" value="ECO:0007669"/>
    <property type="project" value="UniProtKB-UniRule"/>
</dbReference>
<evidence type="ECO:0000256" key="9">
    <source>
        <dbReference type="RuleBase" id="RU000672"/>
    </source>
</evidence>
<name>A0A8T3A5P9_DENNO</name>
<accession>A0A8T3A5P9</accession>
<dbReference type="InterPro" id="IPR049948">
    <property type="entry name" value="Cu_Am_ox_TPQ-bd"/>
</dbReference>
<dbReference type="SUPFAM" id="SSF49998">
    <property type="entry name" value="Amine oxidase catalytic domain"/>
    <property type="match status" value="1"/>
</dbReference>
<dbReference type="GO" id="GO:0048038">
    <property type="term" value="F:quinone binding"/>
    <property type="evidence" value="ECO:0007669"/>
    <property type="project" value="InterPro"/>
</dbReference>
<feature type="domain" description="Copper amine oxidase N3-terminal" evidence="13">
    <location>
        <begin position="119"/>
        <end position="217"/>
    </location>
</feature>
<dbReference type="Proteomes" id="UP000829196">
    <property type="component" value="Unassembled WGS sequence"/>
</dbReference>
<evidence type="ECO:0000256" key="8">
    <source>
        <dbReference type="PIRSR" id="PIRSR600269-51"/>
    </source>
</evidence>
<keyword evidence="2 9" id="KW-0479">Metal-binding</keyword>
<dbReference type="InterPro" id="IPR015800">
    <property type="entry name" value="Cu_amine_oxidase_N2"/>
</dbReference>
<keyword evidence="5 9" id="KW-0186">Copper</keyword>
<dbReference type="PROSITE" id="PS01165">
    <property type="entry name" value="COPPER_AMINE_OXID_2"/>
    <property type="match status" value="1"/>
</dbReference>
<dbReference type="InterPro" id="IPR015798">
    <property type="entry name" value="Cu_amine_oxidase_C"/>
</dbReference>
<organism evidence="14 15">
    <name type="scientific">Dendrobium nobile</name>
    <name type="common">Orchid</name>
    <dbReference type="NCBI Taxonomy" id="94219"/>
    <lineage>
        <taxon>Eukaryota</taxon>
        <taxon>Viridiplantae</taxon>
        <taxon>Streptophyta</taxon>
        <taxon>Embryophyta</taxon>
        <taxon>Tracheophyta</taxon>
        <taxon>Spermatophyta</taxon>
        <taxon>Magnoliopsida</taxon>
        <taxon>Liliopsida</taxon>
        <taxon>Asparagales</taxon>
        <taxon>Orchidaceae</taxon>
        <taxon>Epidendroideae</taxon>
        <taxon>Malaxideae</taxon>
        <taxon>Dendrobiinae</taxon>
        <taxon>Dendrobium</taxon>
    </lineage>
</organism>
<evidence type="ECO:0000256" key="10">
    <source>
        <dbReference type="SAM" id="SignalP"/>
    </source>
</evidence>
<feature type="signal peptide" evidence="10">
    <location>
        <begin position="1"/>
        <end position="21"/>
    </location>
</feature>
<dbReference type="InterPro" id="IPR000269">
    <property type="entry name" value="Cu_amine_oxidase"/>
</dbReference>
<gene>
    <name evidence="14" type="ORF">KFK09_025718</name>
</gene>
<feature type="active site" description="Proton acceptor" evidence="7">
    <location>
        <position position="320"/>
    </location>
</feature>
<dbReference type="PANTHER" id="PTHR10638:SF71">
    <property type="entry name" value="AMINE OXIDASE"/>
    <property type="match status" value="1"/>
</dbReference>
<evidence type="ECO:0000259" key="11">
    <source>
        <dbReference type="Pfam" id="PF01179"/>
    </source>
</evidence>
<evidence type="ECO:0000256" key="7">
    <source>
        <dbReference type="PIRSR" id="PIRSR600269-50"/>
    </source>
</evidence>
<proteinExistence type="inferred from homology"/>
<dbReference type="AlphaFoldDB" id="A0A8T3A5P9"/>
<evidence type="ECO:0000256" key="4">
    <source>
        <dbReference type="ARBA" id="ARBA00023002"/>
    </source>
</evidence>
<dbReference type="OrthoDB" id="5379943at2759"/>
<feature type="domain" description="Copper amine oxidase N2-terminal" evidence="12">
    <location>
        <begin position="24"/>
        <end position="111"/>
    </location>
</feature>
<dbReference type="SMR" id="A0A8T3A5P9"/>
<evidence type="ECO:0000256" key="6">
    <source>
        <dbReference type="ARBA" id="ARBA00023157"/>
    </source>
</evidence>